<feature type="domain" description="Amidohydrolase-related" evidence="13">
    <location>
        <begin position="59"/>
        <end position="386"/>
    </location>
</feature>
<evidence type="ECO:0000256" key="5">
    <source>
        <dbReference type="ARBA" id="ARBA00022801"/>
    </source>
</evidence>
<name>A0A268NXC4_SHOCL</name>
<dbReference type="EMBL" id="NPCC01000023">
    <property type="protein sequence ID" value="PAE88144.1"/>
    <property type="molecule type" value="Genomic_DNA"/>
</dbReference>
<reference evidence="14 15" key="1">
    <citation type="submission" date="2017-07" db="EMBL/GenBank/DDBJ databases">
        <title>Isolation and whole genome analysis of endospore-forming bacteria from heroin.</title>
        <authorList>
            <person name="Kalinowski J."/>
            <person name="Ahrens B."/>
            <person name="Al-Dilaimi A."/>
            <person name="Winkler A."/>
            <person name="Wibberg D."/>
            <person name="Schleenbecker U."/>
            <person name="Ruckert C."/>
            <person name="Wolfel R."/>
            <person name="Grass G."/>
        </authorList>
    </citation>
    <scope>NUCLEOTIDE SEQUENCE [LARGE SCALE GENOMIC DNA]</scope>
    <source>
        <strain evidence="14 15">7539</strain>
    </source>
</reference>
<dbReference type="EC" id="3.5.1.25" evidence="2"/>
<dbReference type="GO" id="GO:0046872">
    <property type="term" value="F:metal ion binding"/>
    <property type="evidence" value="ECO:0007669"/>
    <property type="project" value="UniProtKB-KW"/>
</dbReference>
<dbReference type="AlphaFoldDB" id="A0A268NXC4"/>
<keyword evidence="4 12" id="KW-0479">Metal-binding</keyword>
<feature type="binding site" evidence="12">
    <location>
        <position position="137"/>
    </location>
    <ligand>
        <name>Zn(2+)</name>
        <dbReference type="ChEBI" id="CHEBI:29105"/>
    </ligand>
</feature>
<evidence type="ECO:0000256" key="12">
    <source>
        <dbReference type="PIRSR" id="PIRSR038994-3"/>
    </source>
</evidence>
<accession>A0A268NXC4</accession>
<evidence type="ECO:0000256" key="9">
    <source>
        <dbReference type="PIRNR" id="PIRNR038994"/>
    </source>
</evidence>
<dbReference type="GO" id="GO:0006046">
    <property type="term" value="P:N-acetylglucosamine catabolic process"/>
    <property type="evidence" value="ECO:0007669"/>
    <property type="project" value="TreeGrafter"/>
</dbReference>
<dbReference type="InterPro" id="IPR006680">
    <property type="entry name" value="Amidohydro-rel"/>
</dbReference>
<feature type="active site" description="Proton donor/acceptor" evidence="10">
    <location>
        <position position="282"/>
    </location>
</feature>
<evidence type="ECO:0000256" key="6">
    <source>
        <dbReference type="ARBA" id="ARBA00023277"/>
    </source>
</evidence>
<feature type="binding site" evidence="11">
    <location>
        <position position="259"/>
    </location>
    <ligand>
        <name>substrate</name>
    </ligand>
</feature>
<dbReference type="NCBIfam" id="TIGR00221">
    <property type="entry name" value="nagA"/>
    <property type="match status" value="1"/>
</dbReference>
<feature type="binding site" evidence="12">
    <location>
        <position position="203"/>
    </location>
    <ligand>
        <name>Zn(2+)</name>
        <dbReference type="ChEBI" id="CHEBI:29105"/>
    </ligand>
</feature>
<evidence type="ECO:0000313" key="14">
    <source>
        <dbReference type="EMBL" id="PAE88144.1"/>
    </source>
</evidence>
<feature type="binding site" evidence="12">
    <location>
        <position position="224"/>
    </location>
    <ligand>
        <name>Zn(2+)</name>
        <dbReference type="ChEBI" id="CHEBI:29105"/>
    </ligand>
</feature>
<dbReference type="InterPro" id="IPR003764">
    <property type="entry name" value="GlcNAc_6-P_deAcase"/>
</dbReference>
<dbReference type="GO" id="GO:0008448">
    <property type="term" value="F:N-acetylglucosamine-6-phosphate deacetylase activity"/>
    <property type="evidence" value="ECO:0007669"/>
    <property type="project" value="UniProtKB-EC"/>
</dbReference>
<feature type="binding site" evidence="11">
    <location>
        <position position="235"/>
    </location>
    <ligand>
        <name>substrate</name>
    </ligand>
</feature>
<dbReference type="SUPFAM" id="SSF51338">
    <property type="entry name" value="Composite domain of metallo-dependent hydrolases"/>
    <property type="match status" value="1"/>
</dbReference>
<comment type="pathway">
    <text evidence="8">Amino-sugar metabolism; N-acetylneuraminate degradation; D-fructose 6-phosphate from N-acetylneuraminate: step 4/5.</text>
</comment>
<evidence type="ECO:0000256" key="4">
    <source>
        <dbReference type="ARBA" id="ARBA00022723"/>
    </source>
</evidence>
<keyword evidence="6 9" id="KW-0119">Carbohydrate metabolism</keyword>
<comment type="cofactor">
    <cofactor evidence="12">
        <name>a divalent metal cation</name>
        <dbReference type="ChEBI" id="CHEBI:60240"/>
    </cofactor>
    <text evidence="12">Binds 1 divalent metal cation per subunit.</text>
</comment>
<dbReference type="Proteomes" id="UP000216207">
    <property type="component" value="Unassembled WGS sequence"/>
</dbReference>
<dbReference type="FunFam" id="3.20.20.140:FF:000004">
    <property type="entry name" value="N-acetylglucosamine-6-phosphate deacetylase"/>
    <property type="match status" value="1"/>
</dbReference>
<organism evidence="14 15">
    <name type="scientific">Shouchella clausii</name>
    <name type="common">Alkalihalobacillus clausii</name>
    <dbReference type="NCBI Taxonomy" id="79880"/>
    <lineage>
        <taxon>Bacteria</taxon>
        <taxon>Bacillati</taxon>
        <taxon>Bacillota</taxon>
        <taxon>Bacilli</taxon>
        <taxon>Bacillales</taxon>
        <taxon>Bacillaceae</taxon>
        <taxon>Shouchella</taxon>
    </lineage>
</organism>
<dbReference type="PIRSF" id="PIRSF038994">
    <property type="entry name" value="NagA"/>
    <property type="match status" value="1"/>
</dbReference>
<keyword evidence="5 9" id="KW-0378">Hydrolase</keyword>
<evidence type="ECO:0000256" key="1">
    <source>
        <dbReference type="ARBA" id="ARBA00010716"/>
    </source>
</evidence>
<dbReference type="Pfam" id="PF01979">
    <property type="entry name" value="Amidohydro_1"/>
    <property type="match status" value="1"/>
</dbReference>
<evidence type="ECO:0000256" key="3">
    <source>
        <dbReference type="ARBA" id="ARBA00018029"/>
    </source>
</evidence>
<dbReference type="Gene3D" id="2.30.40.10">
    <property type="entry name" value="Urease, subunit C, domain 1"/>
    <property type="match status" value="1"/>
</dbReference>
<comment type="similarity">
    <text evidence="1 9">Belongs to the metallo-dependent hydrolases superfamily. NagA family.</text>
</comment>
<evidence type="ECO:0000256" key="11">
    <source>
        <dbReference type="PIRSR" id="PIRSR038994-2"/>
    </source>
</evidence>
<dbReference type="CDD" id="cd00854">
    <property type="entry name" value="NagA"/>
    <property type="match status" value="1"/>
</dbReference>
<proteinExistence type="inferred from homology"/>
<evidence type="ECO:0000256" key="8">
    <source>
        <dbReference type="ARBA" id="ARBA00060590"/>
    </source>
</evidence>
<gene>
    <name evidence="14" type="primary">nagA</name>
    <name evidence="14" type="ORF">CHH72_14960</name>
</gene>
<feature type="binding site" evidence="11">
    <location>
        <begin position="227"/>
        <end position="228"/>
    </location>
    <ligand>
        <name>substrate</name>
    </ligand>
</feature>
<evidence type="ECO:0000256" key="10">
    <source>
        <dbReference type="PIRSR" id="PIRSR038994-1"/>
    </source>
</evidence>
<dbReference type="RefSeq" id="WP_011246333.1">
    <property type="nucleotide sequence ID" value="NZ_CP012475.1"/>
</dbReference>
<dbReference type="SUPFAM" id="SSF51556">
    <property type="entry name" value="Metallo-dependent hydrolases"/>
    <property type="match status" value="1"/>
</dbReference>
<dbReference type="PANTHER" id="PTHR11113:SF14">
    <property type="entry name" value="N-ACETYLGLUCOSAMINE-6-PHOSPHATE DEACETYLASE"/>
    <property type="match status" value="1"/>
</dbReference>
<dbReference type="Gene3D" id="3.20.20.140">
    <property type="entry name" value="Metal-dependent hydrolases"/>
    <property type="match status" value="1"/>
</dbReference>
<evidence type="ECO:0000313" key="15">
    <source>
        <dbReference type="Proteomes" id="UP000216207"/>
    </source>
</evidence>
<feature type="binding site" evidence="11">
    <location>
        <begin position="315"/>
        <end position="317"/>
    </location>
    <ligand>
        <name>substrate</name>
    </ligand>
</feature>
<evidence type="ECO:0000259" key="13">
    <source>
        <dbReference type="Pfam" id="PF01979"/>
    </source>
</evidence>
<feature type="binding site" evidence="11">
    <location>
        <position position="148"/>
    </location>
    <ligand>
        <name>substrate</name>
    </ligand>
</feature>
<dbReference type="OMA" id="PCRKGAH"/>
<dbReference type="PANTHER" id="PTHR11113">
    <property type="entry name" value="N-ACETYLGLUCOSAMINE-6-PHOSPHATE DEACETYLASE"/>
    <property type="match status" value="1"/>
</dbReference>
<evidence type="ECO:0000256" key="7">
    <source>
        <dbReference type="ARBA" id="ARBA00047647"/>
    </source>
</evidence>
<comment type="catalytic activity">
    <reaction evidence="7">
        <text>N-acetyl-D-glucosamine 6-phosphate + H2O = D-glucosamine 6-phosphate + acetate</text>
        <dbReference type="Rhea" id="RHEA:22936"/>
        <dbReference type="ChEBI" id="CHEBI:15377"/>
        <dbReference type="ChEBI" id="CHEBI:30089"/>
        <dbReference type="ChEBI" id="CHEBI:57513"/>
        <dbReference type="ChEBI" id="CHEBI:58725"/>
        <dbReference type="EC" id="3.5.1.25"/>
    </reaction>
</comment>
<dbReference type="InterPro" id="IPR011059">
    <property type="entry name" value="Metal-dep_hydrolase_composite"/>
</dbReference>
<sequence length="395" mass="42002">MASIVVTGGQLITGEPGCRKYEKGFLAIDNGKITAVGVGDGADYKNKDTVQITVPADAVVVPGFVDVHIHGGYGADVMDRTKDALQTMAANLPAEGTTAFLATTITQKHEDIEAAIENVVAYRRADKEAEIVGLHIEGPFINETKKGAQPLEYIVEPSVPIMKKWIDLAKGMIKQVTYAPEKRNGSELAAYLRSEGANPSIGHSDAVYTEMEQAVAAGANQVTHMYNGMRPLHHREPGVAGGALLLDELDIELIVDGIHIHPEMVKLAWKAKGTDQCLLITDSMRAKGLPDGAYDLGGQDVSVNGGRATLSDGTLAGSVLQMNKAVANMVAYTGCSLEQAVQMASYNPAKKIGIDAKKGSLVPGKDGDFTVLTKEGDVLYTYCLGKKAYGKEDDV</sequence>
<protein>
    <recommendedName>
        <fullName evidence="3">N-acetylglucosamine-6-phosphate deacetylase</fullName>
        <ecNumber evidence="2">3.5.1.25</ecNumber>
    </recommendedName>
</protein>
<evidence type="ECO:0000256" key="2">
    <source>
        <dbReference type="ARBA" id="ARBA00011899"/>
    </source>
</evidence>
<comment type="caution">
    <text evidence="14">The sequence shown here is derived from an EMBL/GenBank/DDBJ whole genome shotgun (WGS) entry which is preliminary data.</text>
</comment>
<dbReference type="InterPro" id="IPR032466">
    <property type="entry name" value="Metal_Hydrolase"/>
</dbReference>